<feature type="signal peptide" evidence="1">
    <location>
        <begin position="1"/>
        <end position="24"/>
    </location>
</feature>
<dbReference type="InterPro" id="IPR021851">
    <property type="entry name" value="DUF3455"/>
</dbReference>
<dbReference type="AlphaFoldDB" id="A0A9P6VFE0"/>
<feature type="chain" id="PRO_5040278180" description="Malate dehydrogenase" evidence="1">
    <location>
        <begin position="25"/>
        <end position="238"/>
    </location>
</feature>
<name>A0A9P6VFE0_9HELO</name>
<dbReference type="OrthoDB" id="1859733at2759"/>
<reference evidence="2" key="1">
    <citation type="submission" date="2019-07" db="EMBL/GenBank/DDBJ databases">
        <title>Hyphodiscus hymeniophilus genome sequencing and assembly.</title>
        <authorList>
            <person name="Kramer G."/>
            <person name="Nodwell J."/>
        </authorList>
    </citation>
    <scope>NUCLEOTIDE SEQUENCE</scope>
    <source>
        <strain evidence="2">ATCC 34498</strain>
    </source>
</reference>
<keyword evidence="3" id="KW-1185">Reference proteome</keyword>
<dbReference type="PANTHER" id="PTHR35567:SF3">
    <property type="entry name" value="MALATE DEHYDROGENASE"/>
    <property type="match status" value="1"/>
</dbReference>
<accession>A0A9P6VFE0</accession>
<evidence type="ECO:0008006" key="4">
    <source>
        <dbReference type="Google" id="ProtNLM"/>
    </source>
</evidence>
<comment type="caution">
    <text evidence="2">The sequence shown here is derived from an EMBL/GenBank/DDBJ whole genome shotgun (WGS) entry which is preliminary data.</text>
</comment>
<gene>
    <name evidence="2" type="ORF">D0Z07_6202</name>
</gene>
<keyword evidence="1" id="KW-0732">Signal</keyword>
<protein>
    <recommendedName>
        <fullName evidence="4">Malate dehydrogenase</fullName>
    </recommendedName>
</protein>
<dbReference type="Proteomes" id="UP000785200">
    <property type="component" value="Unassembled WGS sequence"/>
</dbReference>
<sequence>MPSLRAFILGLALILLALIQLSATSPVPAVDAADCKAPTPTLPSKPVATTPTVPTVTAATPLPAAPPANQTLQYVALGRGVQNYTCTSIGSAPVALGAIATLYDGTALATANEAEFNSLPPLAVYVANPKLPASVASLAVLGNHYFAADGTPTFNLSSKGKILFAKKNGDVAAPANANKGPSGTGAVDWLQLVAKPGYATVGLQTVYRVVTAGGNPPAVCPSVGVISEQYAAEYWFYD</sequence>
<organism evidence="2 3">
    <name type="scientific">Hyphodiscus hymeniophilus</name>
    <dbReference type="NCBI Taxonomy" id="353542"/>
    <lineage>
        <taxon>Eukaryota</taxon>
        <taxon>Fungi</taxon>
        <taxon>Dikarya</taxon>
        <taxon>Ascomycota</taxon>
        <taxon>Pezizomycotina</taxon>
        <taxon>Leotiomycetes</taxon>
        <taxon>Helotiales</taxon>
        <taxon>Hyphodiscaceae</taxon>
        <taxon>Hyphodiscus</taxon>
    </lineage>
</organism>
<dbReference type="Pfam" id="PF11937">
    <property type="entry name" value="DUF3455"/>
    <property type="match status" value="1"/>
</dbReference>
<proteinExistence type="predicted"/>
<evidence type="ECO:0000313" key="3">
    <source>
        <dbReference type="Proteomes" id="UP000785200"/>
    </source>
</evidence>
<evidence type="ECO:0000256" key="1">
    <source>
        <dbReference type="SAM" id="SignalP"/>
    </source>
</evidence>
<dbReference type="PANTHER" id="PTHR35567">
    <property type="entry name" value="MALATE DEHYDROGENASE (AFU_ORTHOLOGUE AFUA_2G13800)"/>
    <property type="match status" value="1"/>
</dbReference>
<dbReference type="EMBL" id="VNKQ01000014">
    <property type="protein sequence ID" value="KAG0646892.1"/>
    <property type="molecule type" value="Genomic_DNA"/>
</dbReference>
<evidence type="ECO:0000313" key="2">
    <source>
        <dbReference type="EMBL" id="KAG0646892.1"/>
    </source>
</evidence>